<dbReference type="InterPro" id="IPR000582">
    <property type="entry name" value="Acyl-CoA-binding_protein"/>
</dbReference>
<comment type="caution">
    <text evidence="5">The sequence shown here is derived from an EMBL/GenBank/DDBJ whole genome shotgun (WGS) entry which is preliminary data.</text>
</comment>
<dbReference type="Proteomes" id="UP001530377">
    <property type="component" value="Unassembled WGS sequence"/>
</dbReference>
<keyword evidence="2 3" id="KW-0040">ANK repeat</keyword>
<dbReference type="PANTHER" id="PTHR24189:SF50">
    <property type="entry name" value="ANKYRIN REPEAT AND SOCS BOX PROTEIN 2"/>
    <property type="match status" value="1"/>
</dbReference>
<dbReference type="Pfam" id="PF12796">
    <property type="entry name" value="Ank_2"/>
    <property type="match status" value="1"/>
</dbReference>
<dbReference type="InterPro" id="IPR014352">
    <property type="entry name" value="FERM/acyl-CoA-bd_prot_sf"/>
</dbReference>
<dbReference type="EMBL" id="JALLPB020000115">
    <property type="protein sequence ID" value="KAL3817213.1"/>
    <property type="molecule type" value="Genomic_DNA"/>
</dbReference>
<keyword evidence="6" id="KW-1185">Reference proteome</keyword>
<dbReference type="SUPFAM" id="SSF48403">
    <property type="entry name" value="Ankyrin repeat"/>
    <property type="match status" value="1"/>
</dbReference>
<gene>
    <name evidence="5" type="ORF">ACHAXA_001768</name>
</gene>
<dbReference type="InterPro" id="IPR035984">
    <property type="entry name" value="Acyl-CoA-binding_sf"/>
</dbReference>
<dbReference type="AlphaFoldDB" id="A0ABD3RYG0"/>
<evidence type="ECO:0000259" key="4">
    <source>
        <dbReference type="PROSITE" id="PS51228"/>
    </source>
</evidence>
<dbReference type="Gene3D" id="1.20.80.10">
    <property type="match status" value="1"/>
</dbReference>
<protein>
    <recommendedName>
        <fullName evidence="4">ACB domain-containing protein</fullName>
    </recommendedName>
</protein>
<evidence type="ECO:0000256" key="1">
    <source>
        <dbReference type="ARBA" id="ARBA00022737"/>
    </source>
</evidence>
<reference evidence="5 6" key="1">
    <citation type="submission" date="2024-10" db="EMBL/GenBank/DDBJ databases">
        <title>Updated reference genomes for cyclostephanoid diatoms.</title>
        <authorList>
            <person name="Roberts W.R."/>
            <person name="Alverson A.J."/>
        </authorList>
    </citation>
    <scope>NUCLEOTIDE SEQUENCE [LARGE SCALE GENOMIC DNA]</scope>
    <source>
        <strain evidence="5 6">AJA228-03</strain>
    </source>
</reference>
<dbReference type="InterPro" id="IPR002110">
    <property type="entry name" value="Ankyrin_rpt"/>
</dbReference>
<dbReference type="PROSITE" id="PS51228">
    <property type="entry name" value="ACB_2"/>
    <property type="match status" value="1"/>
</dbReference>
<sequence>MTSSLQHQRRERMWMAAAGALAIAALGMIWSRRHYRGGRSSSRGRGGGRVWGDLTRGHVLDGDDGHDEPDEELRQVFDEAARLARSIPDGTINRRDQLMLYGLYKQAVEGDRNEDGAPSNLNVVAYAKYDAWGKFKGFPKQFAMRKYCEVVYHFCNGGESAYGNGADDSDADVVYDDANQDDLDEDGCPVDDSGGIDSSGGIVTCMGLRPSTLSGNPEGRDWVGGCRNDGTAFAGPEVRLRNAAASNDVDALRAVMVACDVDDADEDGQTALHYASDRGSIDCLRILVKAGANVNAVDRDGIGVLQTALCAGLDVESVQLLLEAGADPDACDDDGDSPRAWVLQEGMPAMVELFSGY</sequence>
<dbReference type="PROSITE" id="PS50297">
    <property type="entry name" value="ANK_REP_REGION"/>
    <property type="match status" value="1"/>
</dbReference>
<dbReference type="PANTHER" id="PTHR24189">
    <property type="entry name" value="MYOTROPHIN"/>
    <property type="match status" value="1"/>
</dbReference>
<dbReference type="InterPro" id="IPR050745">
    <property type="entry name" value="Multifunctional_regulatory"/>
</dbReference>
<dbReference type="PROSITE" id="PS50088">
    <property type="entry name" value="ANK_REPEAT"/>
    <property type="match status" value="1"/>
</dbReference>
<evidence type="ECO:0000313" key="6">
    <source>
        <dbReference type="Proteomes" id="UP001530377"/>
    </source>
</evidence>
<evidence type="ECO:0000256" key="3">
    <source>
        <dbReference type="PROSITE-ProRule" id="PRU00023"/>
    </source>
</evidence>
<evidence type="ECO:0000313" key="5">
    <source>
        <dbReference type="EMBL" id="KAL3817213.1"/>
    </source>
</evidence>
<name>A0ABD3RYG0_9STRA</name>
<organism evidence="5 6">
    <name type="scientific">Cyclostephanos tholiformis</name>
    <dbReference type="NCBI Taxonomy" id="382380"/>
    <lineage>
        <taxon>Eukaryota</taxon>
        <taxon>Sar</taxon>
        <taxon>Stramenopiles</taxon>
        <taxon>Ochrophyta</taxon>
        <taxon>Bacillariophyta</taxon>
        <taxon>Coscinodiscophyceae</taxon>
        <taxon>Thalassiosirophycidae</taxon>
        <taxon>Stephanodiscales</taxon>
        <taxon>Stephanodiscaceae</taxon>
        <taxon>Cyclostephanos</taxon>
    </lineage>
</organism>
<dbReference type="Gene3D" id="1.25.40.20">
    <property type="entry name" value="Ankyrin repeat-containing domain"/>
    <property type="match status" value="1"/>
</dbReference>
<feature type="domain" description="ACB" evidence="4">
    <location>
        <begin position="73"/>
        <end position="160"/>
    </location>
</feature>
<accession>A0ABD3RYG0</accession>
<dbReference type="InterPro" id="IPR036770">
    <property type="entry name" value="Ankyrin_rpt-contain_sf"/>
</dbReference>
<keyword evidence="1" id="KW-0677">Repeat</keyword>
<dbReference type="SUPFAM" id="SSF47027">
    <property type="entry name" value="Acyl-CoA binding protein"/>
    <property type="match status" value="1"/>
</dbReference>
<dbReference type="PRINTS" id="PR00689">
    <property type="entry name" value="ACOABINDINGP"/>
</dbReference>
<proteinExistence type="predicted"/>
<dbReference type="SMART" id="SM00248">
    <property type="entry name" value="ANK"/>
    <property type="match status" value="2"/>
</dbReference>
<dbReference type="Pfam" id="PF00887">
    <property type="entry name" value="ACBP"/>
    <property type="match status" value="1"/>
</dbReference>
<feature type="repeat" description="ANK" evidence="3">
    <location>
        <begin position="267"/>
        <end position="299"/>
    </location>
</feature>
<dbReference type="PRINTS" id="PR01415">
    <property type="entry name" value="ANKYRIN"/>
</dbReference>
<evidence type="ECO:0000256" key="2">
    <source>
        <dbReference type="ARBA" id="ARBA00023043"/>
    </source>
</evidence>